<dbReference type="Pfam" id="PF09697">
    <property type="entry name" value="Porph_ging"/>
    <property type="match status" value="1"/>
</dbReference>
<proteinExistence type="predicted"/>
<dbReference type="EMBL" id="JAVDQS010000004">
    <property type="protein sequence ID" value="MDR6404962.1"/>
    <property type="molecule type" value="Genomic_DNA"/>
</dbReference>
<accession>A0ABU1LE10</accession>
<dbReference type="RefSeq" id="WP_115982883.1">
    <property type="nucleotide sequence ID" value="NZ_JAVDQS010000004.1"/>
</dbReference>
<reference evidence="1 2" key="1">
    <citation type="submission" date="2023-07" db="EMBL/GenBank/DDBJ databases">
        <title>Sorghum-associated microbial communities from plants grown in Nebraska, USA.</title>
        <authorList>
            <person name="Schachtman D."/>
        </authorList>
    </citation>
    <scope>NUCLEOTIDE SEQUENCE [LARGE SCALE GENOMIC DNA]</scope>
    <source>
        <strain evidence="1 2">DS1709</strain>
    </source>
</reference>
<gene>
    <name evidence="1" type="ORF">J2781_001886</name>
</gene>
<keyword evidence="2" id="KW-1185">Reference proteome</keyword>
<sequence>MKIFVFIFFIPLFINCQSNRFVYEYKSIKDINKIGDTTKAVMYLDVFKKGSVFYDAQNYRDDSIAISKGYKLSLFTDRVYKEYPKTIFLITRVNNDFYSVSDNRNMKWDISPEKREINKMIVKKATLNFGGRIWNAWFSTDIPISDGPYKFQGLPGLIVKITDNTLTHTFELVSTQTIKGNLNNKTDHGKLIPIDQKQYKKLYKEYRENPNKNFQGVEILETQDGKSNSEFKKNMEKYYKNKIRKENNIIEIDLLDE</sequence>
<evidence type="ECO:0000313" key="1">
    <source>
        <dbReference type="EMBL" id="MDR6404962.1"/>
    </source>
</evidence>
<evidence type="ECO:0000313" key="2">
    <source>
        <dbReference type="Proteomes" id="UP001184853"/>
    </source>
</evidence>
<dbReference type="Proteomes" id="UP001184853">
    <property type="component" value="Unassembled WGS sequence"/>
</dbReference>
<dbReference type="NCBIfam" id="TIGR01200">
    <property type="entry name" value="GLPGLI"/>
    <property type="match status" value="1"/>
</dbReference>
<dbReference type="InterPro" id="IPR005901">
    <property type="entry name" value="GLPGLI"/>
</dbReference>
<name>A0ABU1LE10_9FLAO</name>
<protein>
    <submittedName>
        <fullName evidence="1">GLPGLI family protein</fullName>
    </submittedName>
</protein>
<comment type="caution">
    <text evidence="1">The sequence shown here is derived from an EMBL/GenBank/DDBJ whole genome shotgun (WGS) entry which is preliminary data.</text>
</comment>
<organism evidence="1 2">
    <name type="scientific">Chryseobacterium geocarposphaerae</name>
    <dbReference type="NCBI Taxonomy" id="1416776"/>
    <lineage>
        <taxon>Bacteria</taxon>
        <taxon>Pseudomonadati</taxon>
        <taxon>Bacteroidota</taxon>
        <taxon>Flavobacteriia</taxon>
        <taxon>Flavobacteriales</taxon>
        <taxon>Weeksellaceae</taxon>
        <taxon>Chryseobacterium group</taxon>
        <taxon>Chryseobacterium</taxon>
    </lineage>
</organism>